<keyword evidence="1" id="KW-0732">Signal</keyword>
<proteinExistence type="predicted"/>
<comment type="caution">
    <text evidence="2">The sequence shown here is derived from an EMBL/GenBank/DDBJ whole genome shotgun (WGS) entry which is preliminary data.</text>
</comment>
<reference evidence="2 3" key="1">
    <citation type="journal article" date="2020" name="Microorganisms">
        <title>Osmotic Adaptation and Compatible Solute Biosynthesis of Phototrophic Bacteria as Revealed from Genome Analyses.</title>
        <authorList>
            <person name="Imhoff J.F."/>
            <person name="Rahn T."/>
            <person name="Kunzel S."/>
            <person name="Keller A."/>
            <person name="Neulinger S.C."/>
        </authorList>
    </citation>
    <scope>NUCLEOTIDE SEQUENCE [LARGE SCALE GENOMIC DNA]</scope>
    <source>
        <strain evidence="2 3">DSM 15382</strain>
    </source>
</reference>
<evidence type="ECO:0008006" key="4">
    <source>
        <dbReference type="Google" id="ProtNLM"/>
    </source>
</evidence>
<evidence type="ECO:0000256" key="1">
    <source>
        <dbReference type="SAM" id="SignalP"/>
    </source>
</evidence>
<dbReference type="Pfam" id="PF09411">
    <property type="entry name" value="PagL"/>
    <property type="match status" value="1"/>
</dbReference>
<gene>
    <name evidence="2" type="ORF">CKO45_03585</name>
</gene>
<accession>A0ABS1CS72</accession>
<dbReference type="Proteomes" id="UP000697995">
    <property type="component" value="Unassembled WGS sequence"/>
</dbReference>
<feature type="chain" id="PRO_5045401645" description="Acyloxyacyl hydrolase" evidence="1">
    <location>
        <begin position="23"/>
        <end position="203"/>
    </location>
</feature>
<dbReference type="EMBL" id="NRSG01000014">
    <property type="protein sequence ID" value="MBK1657311.1"/>
    <property type="molecule type" value="Genomic_DNA"/>
</dbReference>
<keyword evidence="3" id="KW-1185">Reference proteome</keyword>
<feature type="signal peptide" evidence="1">
    <location>
        <begin position="1"/>
        <end position="22"/>
    </location>
</feature>
<dbReference type="InterPro" id="IPR018550">
    <property type="entry name" value="Lipid-A_deacylase-rel"/>
</dbReference>
<evidence type="ECO:0000313" key="2">
    <source>
        <dbReference type="EMBL" id="MBK1657311.1"/>
    </source>
</evidence>
<protein>
    <recommendedName>
        <fullName evidence="4">Acyloxyacyl hydrolase</fullName>
    </recommendedName>
</protein>
<evidence type="ECO:0000313" key="3">
    <source>
        <dbReference type="Proteomes" id="UP000697995"/>
    </source>
</evidence>
<organism evidence="2 3">
    <name type="scientific">Paracraurococcus ruber</name>
    <dbReference type="NCBI Taxonomy" id="77675"/>
    <lineage>
        <taxon>Bacteria</taxon>
        <taxon>Pseudomonadati</taxon>
        <taxon>Pseudomonadota</taxon>
        <taxon>Alphaproteobacteria</taxon>
        <taxon>Acetobacterales</taxon>
        <taxon>Roseomonadaceae</taxon>
        <taxon>Paracraurococcus</taxon>
    </lineage>
</organism>
<sequence length="203" mass="21948">MRVRAVGWTILAAGLLPGLAAAQTTGPRIYAGQGLAGVFSEIRGGAIWHDPGAKEDSFAVNGEVLFATPVPERLTAGLPPLYRWVFEPRPHLGFHANTDGKTSKGYAGLTWTTFLARDVLRRGDGIRFDFLFGGSLNDGKHNARLADRKDLGGNLLFHVGAEIGYQVDRNWSVSFFVDHDSNGGTARRNQGLNSLGLRLGYAL</sequence>
<dbReference type="Gene3D" id="2.40.160.20">
    <property type="match status" value="1"/>
</dbReference>
<name>A0ABS1CS72_9PROT</name>